<dbReference type="EMBL" id="FAOZ01000001">
    <property type="protein sequence ID" value="CUU53790.1"/>
    <property type="molecule type" value="Genomic_DNA"/>
</dbReference>
<dbReference type="InterPro" id="IPR050194">
    <property type="entry name" value="Glycosyltransferase_grp1"/>
</dbReference>
<evidence type="ECO:0000256" key="1">
    <source>
        <dbReference type="ARBA" id="ARBA00022679"/>
    </source>
</evidence>
<reference evidence="4" key="1">
    <citation type="submission" date="2015-11" db="EMBL/GenBank/DDBJ databases">
        <authorList>
            <person name="Varghese N."/>
        </authorList>
    </citation>
    <scope>NUCLEOTIDE SEQUENCE [LARGE SCALE GENOMIC DNA]</scope>
    <source>
        <strain evidence="4">DSM 45899</strain>
    </source>
</reference>
<gene>
    <name evidence="3" type="ORF">Ga0074812_101288</name>
</gene>
<accession>A0A0S4QET7</accession>
<keyword evidence="4" id="KW-1185">Reference proteome</keyword>
<dbReference type="Gene3D" id="3.40.50.2000">
    <property type="entry name" value="Glycogen Phosphorylase B"/>
    <property type="match status" value="3"/>
</dbReference>
<dbReference type="CDD" id="cd03801">
    <property type="entry name" value="GT4_PimA-like"/>
    <property type="match status" value="1"/>
</dbReference>
<sequence length="436" mass="47692">MLRPHDPPRVAVVVSHPIQHFAPFYRALAGRCVDLRVMFMSRAGLDSYHDDGFGITVQWDSTITSGYPHEFVADLDPGIDWRSPNRCRKAARQLLRRLDEFRPECVLVHGYMHAYALAAIAWCRLRGVPALMYSDSELLGPRRLPVRAAKRLALPPLLRLFRGFATIGDNNEAYLAHYGVPRNRMFRTPYPTDEESFRTALFRRAEHRAAVRAELAIDDDAFVALFVGKLVQRKRPLDIAGALRVIAAGSPATARVTPDWARSQVPVHSVGTAAPVRSAGAGGTPIVAVLAGDGELRPHLEAAATELDGALRLVGFADQERLPKLYAAADVCLHPAEQDAHPLAIKEAVLCGLPVITTDRVGSVGATDDVRSGRNGVVYPVGDVQHLARILDDLSRRPEDLKRMSKESTNIASEIGIDATVEGFVRAFSSVSSAQI</sequence>
<dbReference type="InterPro" id="IPR001296">
    <property type="entry name" value="Glyco_trans_1"/>
</dbReference>
<dbReference type="Proteomes" id="UP000198802">
    <property type="component" value="Unassembled WGS sequence"/>
</dbReference>
<evidence type="ECO:0000313" key="3">
    <source>
        <dbReference type="EMBL" id="CUU53790.1"/>
    </source>
</evidence>
<name>A0A0S4QET7_9ACTN</name>
<dbReference type="PANTHER" id="PTHR45947:SF3">
    <property type="entry name" value="SULFOQUINOVOSYL TRANSFERASE SQD2"/>
    <property type="match status" value="1"/>
</dbReference>
<organism evidence="3 4">
    <name type="scientific">Parafrankia irregularis</name>
    <dbReference type="NCBI Taxonomy" id="795642"/>
    <lineage>
        <taxon>Bacteria</taxon>
        <taxon>Bacillati</taxon>
        <taxon>Actinomycetota</taxon>
        <taxon>Actinomycetes</taxon>
        <taxon>Frankiales</taxon>
        <taxon>Frankiaceae</taxon>
        <taxon>Parafrankia</taxon>
    </lineage>
</organism>
<evidence type="ECO:0000313" key="4">
    <source>
        <dbReference type="Proteomes" id="UP000198802"/>
    </source>
</evidence>
<dbReference type="AlphaFoldDB" id="A0A0S4QET7"/>
<dbReference type="SUPFAM" id="SSF53756">
    <property type="entry name" value="UDP-Glycosyltransferase/glycogen phosphorylase"/>
    <property type="match status" value="1"/>
</dbReference>
<proteinExistence type="predicted"/>
<protein>
    <submittedName>
        <fullName evidence="3">Glycosyltransferase involved in cell wall bisynthesis</fullName>
    </submittedName>
</protein>
<dbReference type="PANTHER" id="PTHR45947">
    <property type="entry name" value="SULFOQUINOVOSYL TRANSFERASE SQD2"/>
    <property type="match status" value="1"/>
</dbReference>
<dbReference type="Pfam" id="PF00534">
    <property type="entry name" value="Glycos_transf_1"/>
    <property type="match status" value="1"/>
</dbReference>
<feature type="domain" description="Glycosyl transferase family 1" evidence="2">
    <location>
        <begin position="285"/>
        <end position="408"/>
    </location>
</feature>
<keyword evidence="1 3" id="KW-0808">Transferase</keyword>
<dbReference type="GO" id="GO:0016757">
    <property type="term" value="F:glycosyltransferase activity"/>
    <property type="evidence" value="ECO:0007669"/>
    <property type="project" value="InterPro"/>
</dbReference>
<evidence type="ECO:0000259" key="2">
    <source>
        <dbReference type="Pfam" id="PF00534"/>
    </source>
</evidence>